<feature type="coiled-coil region" evidence="1">
    <location>
        <begin position="5"/>
        <end position="35"/>
    </location>
</feature>
<keyword evidence="1" id="KW-0175">Coiled coil</keyword>
<accession>A0A392T1M5</accession>
<dbReference type="EMBL" id="LXQA010476737">
    <property type="protein sequence ID" value="MCI54277.1"/>
    <property type="molecule type" value="Genomic_DNA"/>
</dbReference>
<evidence type="ECO:0000256" key="1">
    <source>
        <dbReference type="SAM" id="Coils"/>
    </source>
</evidence>
<evidence type="ECO:0000313" key="4">
    <source>
        <dbReference type="Proteomes" id="UP000265520"/>
    </source>
</evidence>
<reference evidence="3 4" key="1">
    <citation type="journal article" date="2018" name="Front. Plant Sci.">
        <title>Red Clover (Trifolium pratense) and Zigzag Clover (T. medium) - A Picture of Genomic Similarities and Differences.</title>
        <authorList>
            <person name="Dluhosova J."/>
            <person name="Istvanek J."/>
            <person name="Nedelnik J."/>
            <person name="Repkova J."/>
        </authorList>
    </citation>
    <scope>NUCLEOTIDE SEQUENCE [LARGE SCALE GENOMIC DNA]</scope>
    <source>
        <strain evidence="4">cv. 10/8</strain>
        <tissue evidence="3">Leaf</tissue>
    </source>
</reference>
<evidence type="ECO:0000256" key="2">
    <source>
        <dbReference type="SAM" id="MobiDB-lite"/>
    </source>
</evidence>
<feature type="non-terminal residue" evidence="3">
    <location>
        <position position="1"/>
    </location>
</feature>
<comment type="caution">
    <text evidence="3">The sequence shown here is derived from an EMBL/GenBank/DDBJ whole genome shotgun (WGS) entry which is preliminary data.</text>
</comment>
<proteinExistence type="predicted"/>
<protein>
    <submittedName>
        <fullName evidence="3">Uncharacterized protein</fullName>
    </submittedName>
</protein>
<dbReference type="Proteomes" id="UP000265520">
    <property type="component" value="Unassembled WGS sequence"/>
</dbReference>
<keyword evidence="4" id="KW-1185">Reference proteome</keyword>
<name>A0A392T1M5_9FABA</name>
<feature type="compositionally biased region" description="Polar residues" evidence="2">
    <location>
        <begin position="58"/>
        <end position="67"/>
    </location>
</feature>
<feature type="region of interest" description="Disordered" evidence="2">
    <location>
        <begin position="46"/>
        <end position="67"/>
    </location>
</feature>
<sequence length="67" mass="8140">AVTEIRRLQAKMAIIEQERARNQRNKRKKRSLNLNPWHRLYGMPEFRRTSKLPISPPSRESQIRWNT</sequence>
<evidence type="ECO:0000313" key="3">
    <source>
        <dbReference type="EMBL" id="MCI54277.1"/>
    </source>
</evidence>
<organism evidence="3 4">
    <name type="scientific">Trifolium medium</name>
    <dbReference type="NCBI Taxonomy" id="97028"/>
    <lineage>
        <taxon>Eukaryota</taxon>
        <taxon>Viridiplantae</taxon>
        <taxon>Streptophyta</taxon>
        <taxon>Embryophyta</taxon>
        <taxon>Tracheophyta</taxon>
        <taxon>Spermatophyta</taxon>
        <taxon>Magnoliopsida</taxon>
        <taxon>eudicotyledons</taxon>
        <taxon>Gunneridae</taxon>
        <taxon>Pentapetalae</taxon>
        <taxon>rosids</taxon>
        <taxon>fabids</taxon>
        <taxon>Fabales</taxon>
        <taxon>Fabaceae</taxon>
        <taxon>Papilionoideae</taxon>
        <taxon>50 kb inversion clade</taxon>
        <taxon>NPAAA clade</taxon>
        <taxon>Hologalegina</taxon>
        <taxon>IRL clade</taxon>
        <taxon>Trifolieae</taxon>
        <taxon>Trifolium</taxon>
    </lineage>
</organism>
<dbReference type="AlphaFoldDB" id="A0A392T1M5"/>